<reference evidence="3 4" key="1">
    <citation type="submission" date="2017-09" db="EMBL/GenBank/DDBJ databases">
        <title>Depth-based differentiation of microbial function through sediment-hosted aquifers and enrichment of novel symbionts in the deep terrestrial subsurface.</title>
        <authorList>
            <person name="Probst A.J."/>
            <person name="Ladd B."/>
            <person name="Jarett J.K."/>
            <person name="Geller-Mcgrath D.E."/>
            <person name="Sieber C.M."/>
            <person name="Emerson J.B."/>
            <person name="Anantharaman K."/>
            <person name="Thomas B.C."/>
            <person name="Malmstrom R."/>
            <person name="Stieglmeier M."/>
            <person name="Klingl A."/>
            <person name="Woyke T."/>
            <person name="Ryan C.M."/>
            <person name="Banfield J.F."/>
        </authorList>
    </citation>
    <scope>NUCLEOTIDE SEQUENCE [LARGE SCALE GENOMIC DNA]</scope>
    <source>
        <strain evidence="3">CG22_combo_CG10-13_8_21_14_all_43_12</strain>
    </source>
</reference>
<sequence>MNKTAQQTFLKKIDFHVKRWIIPALTTFVVVSIFTVVIFTRRSVPTKPTQNPTVTTTKILPSEDITLPPPDIRSGNSIEVVLKARRTRRDFLDKELTFKQVSQMLWAGQGVTSDWGGRTAPSAKSTYPLTLFLIAYKVNGLEAGEYQYIPGDRTPVHHLKPIKEVDLQQAIFEALNESSFKNAPAVIVITGNMDKMAESYGGIPHDKEVYLEAGHAGENMYLQAESLKLGMVTISGFDKAKVKDLITIPTGDTIIYLVPFGIPKQ</sequence>
<dbReference type="Gene3D" id="3.40.109.10">
    <property type="entry name" value="NADH Oxidase"/>
    <property type="match status" value="1"/>
</dbReference>
<dbReference type="PANTHER" id="PTHR43745">
    <property type="entry name" value="NITROREDUCTASE MJ1384-RELATED"/>
    <property type="match status" value="1"/>
</dbReference>
<dbReference type="NCBIfam" id="TIGR03605">
    <property type="entry name" value="antibiot_sagB"/>
    <property type="match status" value="1"/>
</dbReference>
<keyword evidence="1" id="KW-0472">Membrane</keyword>
<dbReference type="CDD" id="cd02142">
    <property type="entry name" value="McbC_SagB-like_oxidoreductase"/>
    <property type="match status" value="1"/>
</dbReference>
<proteinExistence type="predicted"/>
<evidence type="ECO:0000313" key="3">
    <source>
        <dbReference type="EMBL" id="PIP85743.1"/>
    </source>
</evidence>
<dbReference type="Pfam" id="PF00881">
    <property type="entry name" value="Nitroreductase"/>
    <property type="match status" value="1"/>
</dbReference>
<dbReference type="InterPro" id="IPR029479">
    <property type="entry name" value="Nitroreductase"/>
</dbReference>
<evidence type="ECO:0000259" key="2">
    <source>
        <dbReference type="Pfam" id="PF00881"/>
    </source>
</evidence>
<gene>
    <name evidence="3" type="ORF">COW83_02570</name>
</gene>
<dbReference type="InterPro" id="IPR052544">
    <property type="entry name" value="Bacteriocin_Proc_Enz"/>
</dbReference>
<organism evidence="3 4">
    <name type="scientific">Candidatus Collierbacteria bacterium CG22_combo_CG10-13_8_21_14_all_43_12</name>
    <dbReference type="NCBI Taxonomy" id="1974537"/>
    <lineage>
        <taxon>Bacteria</taxon>
        <taxon>Candidatus Collieribacteriota</taxon>
    </lineage>
</organism>
<dbReference type="AlphaFoldDB" id="A0A2H0DUB6"/>
<dbReference type="InterPro" id="IPR020051">
    <property type="entry name" value="SagB-type_dehydrogenase"/>
</dbReference>
<dbReference type="PANTHER" id="PTHR43745:SF2">
    <property type="entry name" value="NITROREDUCTASE MJ1384-RELATED"/>
    <property type="match status" value="1"/>
</dbReference>
<comment type="caution">
    <text evidence="3">The sequence shown here is derived from an EMBL/GenBank/DDBJ whole genome shotgun (WGS) entry which is preliminary data.</text>
</comment>
<feature type="transmembrane region" description="Helical" evidence="1">
    <location>
        <begin position="20"/>
        <end position="39"/>
    </location>
</feature>
<name>A0A2H0DUB6_9BACT</name>
<keyword evidence="1" id="KW-1133">Transmembrane helix</keyword>
<evidence type="ECO:0000256" key="1">
    <source>
        <dbReference type="SAM" id="Phobius"/>
    </source>
</evidence>
<dbReference type="Proteomes" id="UP000231136">
    <property type="component" value="Unassembled WGS sequence"/>
</dbReference>
<protein>
    <submittedName>
        <fullName evidence="3">Nitroreductase</fullName>
    </submittedName>
</protein>
<dbReference type="EMBL" id="PCTR01000085">
    <property type="protein sequence ID" value="PIP85743.1"/>
    <property type="molecule type" value="Genomic_DNA"/>
</dbReference>
<accession>A0A2H0DUB6</accession>
<dbReference type="InterPro" id="IPR000415">
    <property type="entry name" value="Nitroreductase-like"/>
</dbReference>
<dbReference type="GO" id="GO:0016491">
    <property type="term" value="F:oxidoreductase activity"/>
    <property type="evidence" value="ECO:0007669"/>
    <property type="project" value="InterPro"/>
</dbReference>
<keyword evidence="1" id="KW-0812">Transmembrane</keyword>
<evidence type="ECO:0000313" key="4">
    <source>
        <dbReference type="Proteomes" id="UP000231136"/>
    </source>
</evidence>
<feature type="domain" description="Nitroreductase" evidence="2">
    <location>
        <begin position="82"/>
        <end position="261"/>
    </location>
</feature>
<dbReference type="SUPFAM" id="SSF55469">
    <property type="entry name" value="FMN-dependent nitroreductase-like"/>
    <property type="match status" value="1"/>
</dbReference>